<comment type="caution">
    <text evidence="2">The sequence shown here is derived from an EMBL/GenBank/DDBJ whole genome shotgun (WGS) entry which is preliminary data.</text>
</comment>
<dbReference type="InterPro" id="IPR014729">
    <property type="entry name" value="Rossmann-like_a/b/a_fold"/>
</dbReference>
<organism evidence="2 3">
    <name type="scientific">Pseudomonas amygdali pv. mori</name>
    <dbReference type="NCBI Taxonomy" id="34065"/>
    <lineage>
        <taxon>Bacteria</taxon>
        <taxon>Pseudomonadati</taxon>
        <taxon>Pseudomonadota</taxon>
        <taxon>Gammaproteobacteria</taxon>
        <taxon>Pseudomonadales</taxon>
        <taxon>Pseudomonadaceae</taxon>
        <taxon>Pseudomonas</taxon>
        <taxon>Pseudomonas amygdali</taxon>
    </lineage>
</organism>
<evidence type="ECO:0000313" key="3">
    <source>
        <dbReference type="Proteomes" id="UP000276194"/>
    </source>
</evidence>
<dbReference type="Proteomes" id="UP000276194">
    <property type="component" value="Unassembled WGS sequence"/>
</dbReference>
<protein>
    <recommendedName>
        <fullName evidence="4">Phosphoadenosine phosphosulphate reductase domain-containing protein</fullName>
    </recommendedName>
</protein>
<gene>
    <name evidence="2" type="ORF">ALP52_200034</name>
</gene>
<name>A0A3M5JNX8_PSEA0</name>
<evidence type="ECO:0008006" key="4">
    <source>
        <dbReference type="Google" id="ProtNLM"/>
    </source>
</evidence>
<reference evidence="2 3" key="1">
    <citation type="submission" date="2018-08" db="EMBL/GenBank/DDBJ databases">
        <title>Recombination of ecologically and evolutionarily significant loci maintains genetic cohesion in the Pseudomonas syringae species complex.</title>
        <authorList>
            <person name="Dillon M."/>
            <person name="Thakur S."/>
            <person name="Almeida R.N.D."/>
            <person name="Weir B.S."/>
            <person name="Guttman D.S."/>
        </authorList>
    </citation>
    <scope>NUCLEOTIDE SEQUENCE [LARGE SCALE GENOMIC DNA]</scope>
    <source>
        <strain evidence="2 3">ICMP 6941</strain>
    </source>
</reference>
<dbReference type="RefSeq" id="WP_054087114.1">
    <property type="nucleotide sequence ID" value="NZ_RBTD01000098.1"/>
</dbReference>
<dbReference type="AlphaFoldDB" id="A0A3M5JNX8"/>
<dbReference type="EMBL" id="RBTD01000098">
    <property type="protein sequence ID" value="RMT24560.1"/>
    <property type="molecule type" value="Genomic_DNA"/>
</dbReference>
<sequence length="257" mass="29457">MDKRKDNTKMTKRTQIWSSGGGTQSSAIAALICQGELSPDLSIIVDTEREMSTTWDYMDRWVLPALQAAGIQLHRVAKSRYATVDLMRNEDLLIPAFTTESGSIGKLPTYCSNEWKQRVMRRWASEQGVLKADVWIGFTIDEMRRVTQPVGKWQNHYPLIERRMTRGDCIALVKRMGWPEPPRSACWMCPNMNKHDRQWQKKNAPADFAKAVQFDKDIRLIDEDLWLVDTAQPLDEADFSSGDDLFTGRCDSGMCFV</sequence>
<dbReference type="Gene3D" id="3.40.50.620">
    <property type="entry name" value="HUPs"/>
    <property type="match status" value="1"/>
</dbReference>
<evidence type="ECO:0000256" key="1">
    <source>
        <dbReference type="SAM" id="MobiDB-lite"/>
    </source>
</evidence>
<accession>A0A3M5JNX8</accession>
<proteinExistence type="predicted"/>
<dbReference type="SUPFAM" id="SSF52402">
    <property type="entry name" value="Adenine nucleotide alpha hydrolases-like"/>
    <property type="match status" value="1"/>
</dbReference>
<evidence type="ECO:0000313" key="2">
    <source>
        <dbReference type="EMBL" id="RMT24560.1"/>
    </source>
</evidence>
<feature type="region of interest" description="Disordered" evidence="1">
    <location>
        <begin position="1"/>
        <end position="20"/>
    </location>
</feature>